<name>A0ACC3SK13_9PEZI</name>
<organism evidence="1 2">
    <name type="scientific">Zalaria obscura</name>
    <dbReference type="NCBI Taxonomy" id="2024903"/>
    <lineage>
        <taxon>Eukaryota</taxon>
        <taxon>Fungi</taxon>
        <taxon>Dikarya</taxon>
        <taxon>Ascomycota</taxon>
        <taxon>Pezizomycotina</taxon>
        <taxon>Dothideomycetes</taxon>
        <taxon>Dothideomycetidae</taxon>
        <taxon>Dothideales</taxon>
        <taxon>Zalariaceae</taxon>
        <taxon>Zalaria</taxon>
    </lineage>
</organism>
<reference evidence="1" key="1">
    <citation type="submission" date="2024-02" db="EMBL/GenBank/DDBJ databases">
        <title>Metagenome Assembled Genome of Zalaria obscura JY119.</title>
        <authorList>
            <person name="Vighnesh L."/>
            <person name="Jagadeeshwari U."/>
            <person name="Venkata Ramana C."/>
            <person name="Sasikala C."/>
        </authorList>
    </citation>
    <scope>NUCLEOTIDE SEQUENCE</scope>
    <source>
        <strain evidence="1">JY119</strain>
    </source>
</reference>
<comment type="caution">
    <text evidence="1">The sequence shown here is derived from an EMBL/GenBank/DDBJ whole genome shotgun (WGS) entry which is preliminary data.</text>
</comment>
<evidence type="ECO:0000313" key="2">
    <source>
        <dbReference type="Proteomes" id="UP001320706"/>
    </source>
</evidence>
<gene>
    <name evidence="1" type="ORF">M8818_001869</name>
</gene>
<accession>A0ACC3SK13</accession>
<dbReference type="Proteomes" id="UP001320706">
    <property type="component" value="Unassembled WGS sequence"/>
</dbReference>
<proteinExistence type="predicted"/>
<protein>
    <submittedName>
        <fullName evidence="1">Uncharacterized protein</fullName>
    </submittedName>
</protein>
<sequence length="1376" mass="153500">MFTSVVAGCTVVVIRPRTFSLSLFVLYASIVISQLIVILDRRMILTKIDIPAIIATVAALIATVLSLCMPFRDPRFLSDDISPAGTPPTSELRSPEDNITVWQFLTVSWMSPLISLGSRRQLNHEDVWNLGYEFHHRVLHDAFKGLKGSVIRRLLKANWIDLVITTSLGVLELLANYSAPVLLQQLLRAMENSSRDAAVTYGLLTLVVRLIAAQSGVVNTWYCRRAYERSRGEMITMLYEKTLSRQMVGGSSTVAKSAEDDIEVEVAEEAAEEVPFEASEDVDGDDLKPEDQAPHHPKMLWRRLCAATKGLYFLRKAAPKSDNDIQAKKQPASMGKILNLMRNDVYEVSQRFWEFQNLVTKPLAVILSVILIWKIIGWSCLLGVLTVFIAQVLNVLFARALLHWERIRRTSTDSKLQKTSQFVEAIRHLRWYGWQGTWLEDIMQARQYELHLRVITKMLGVLIAFTNVFSTALFPVLAFYAYTYLAGKQLRIDIAFPALQLFVMLSTSLRELPNLITVLLNARVAIGRIQDFMDEPDKPDTKSTLTAEDKLELKEASFSWPGVSRPVLRDVSLTFRTGLTVICGEVGAGKSALLQALLGELNLQSGELVRSNETIGYCAQNPWLQSMSIRENILFSSPYEDTRYKQVLDVCALTPDMANLKHGDLSNIGENGIGLSGGQRARVALARAVYSDARVLLLDDPLSALDHQTADSIVRRCLGGTLMKGRTVILATHRTELCSKLAQQVIQISHGKAKILDPTSQATESDGQDRLYKVPSRPDAAEEAALQAAVPDKFMEEEHRAHGGVKLAVYWEYIKAGKLRWWAVLIIVMVSHRLVAIGETWFIKQWGEAYDKPQEVTTANFLDRLPSPVVNINPWLVGFLVIAVSRAVAYFTVESFSVVITYSAGKQMFKDIMTRVSNATFRFYDVTPVGRLMNRLTSDINTIDGSISSQFENVAFYSIQWLTSIVVIASITPLFLVFSFTLTVAFVLIFFRFLPTSQSLRRLEMVSLSPLMSNFGALLDGLTTVRAFCAQSRFQERVIEVTDAFQKMDHFYWSLQAWLMFRFDTLSACSTFLLTLLAIYTGVSPGLTAFVLTSASRFVMSTHALCKQYGQLQMDFVSVERVVELLHIDQEPPGSIDPPAWWPSLNGDVVFEDVTVRYAPHLDPSLSGLSFMIKAGSSTAVIGRTGSGKSTLALTLLATIVPEAGRILIDNIDISKVDKQVLRQRITFLAQDPVLFPGTMRQNLDPLNEFSDDDCEAVLQKACGKYQWALTTPVDPGGRNLSQGQRQLIGLARALLRKSSIVILDEATASIDMDTAYSIQQVLRDELKGSTVITVAHRLEAVKHADYCIVLDKGRVLEQGPAASMLEGRGSKLLQQ</sequence>
<evidence type="ECO:0000313" key="1">
    <source>
        <dbReference type="EMBL" id="KAK8216906.1"/>
    </source>
</evidence>
<dbReference type="EMBL" id="JAMKPW020000007">
    <property type="protein sequence ID" value="KAK8216906.1"/>
    <property type="molecule type" value="Genomic_DNA"/>
</dbReference>
<keyword evidence="2" id="KW-1185">Reference proteome</keyword>